<proteinExistence type="predicted"/>
<evidence type="ECO:0000313" key="1">
    <source>
        <dbReference type="EMBL" id="MFC5455007.1"/>
    </source>
</evidence>
<keyword evidence="2" id="KW-1185">Reference proteome</keyword>
<organism evidence="1 2">
    <name type="scientific">Prosthecobacter fluviatilis</name>
    <dbReference type="NCBI Taxonomy" id="445931"/>
    <lineage>
        <taxon>Bacteria</taxon>
        <taxon>Pseudomonadati</taxon>
        <taxon>Verrucomicrobiota</taxon>
        <taxon>Verrucomicrobiia</taxon>
        <taxon>Verrucomicrobiales</taxon>
        <taxon>Verrucomicrobiaceae</taxon>
        <taxon>Prosthecobacter</taxon>
    </lineage>
</organism>
<reference evidence="2" key="1">
    <citation type="journal article" date="2019" name="Int. J. Syst. Evol. Microbiol.">
        <title>The Global Catalogue of Microorganisms (GCM) 10K type strain sequencing project: providing services to taxonomists for standard genome sequencing and annotation.</title>
        <authorList>
            <consortium name="The Broad Institute Genomics Platform"/>
            <consortium name="The Broad Institute Genome Sequencing Center for Infectious Disease"/>
            <person name="Wu L."/>
            <person name="Ma J."/>
        </authorList>
    </citation>
    <scope>NUCLEOTIDE SEQUENCE [LARGE SCALE GENOMIC DNA]</scope>
    <source>
        <strain evidence="2">CGMCC 4.1469</strain>
    </source>
</reference>
<evidence type="ECO:0000313" key="2">
    <source>
        <dbReference type="Proteomes" id="UP001596052"/>
    </source>
</evidence>
<dbReference type="RefSeq" id="WP_377165666.1">
    <property type="nucleotide sequence ID" value="NZ_JBHSMQ010000003.1"/>
</dbReference>
<protein>
    <submittedName>
        <fullName evidence="1">Uncharacterized protein</fullName>
    </submittedName>
</protein>
<dbReference type="Proteomes" id="UP001596052">
    <property type="component" value="Unassembled WGS sequence"/>
</dbReference>
<sequence>MNLVRCFPVLAGLFVTTSRQSLDLSGWSVRWVEPKGWRGTERLRLFGMTKEETAQFELARKAAARH</sequence>
<dbReference type="EMBL" id="JBHSMQ010000003">
    <property type="protein sequence ID" value="MFC5455007.1"/>
    <property type="molecule type" value="Genomic_DNA"/>
</dbReference>
<accession>A0ABW0KPW8</accession>
<gene>
    <name evidence="1" type="ORF">ACFQDI_09095</name>
</gene>
<comment type="caution">
    <text evidence="1">The sequence shown here is derived from an EMBL/GenBank/DDBJ whole genome shotgun (WGS) entry which is preliminary data.</text>
</comment>
<name>A0ABW0KPW8_9BACT</name>